<dbReference type="AlphaFoldDB" id="A4CLH8"/>
<keyword evidence="5" id="KW-0560">Oxidoreductase</keyword>
<evidence type="ECO:0000259" key="8">
    <source>
        <dbReference type="PROSITE" id="PS51007"/>
    </source>
</evidence>
<dbReference type="GO" id="GO:0004130">
    <property type="term" value="F:cytochrome-c peroxidase activity"/>
    <property type="evidence" value="ECO:0007669"/>
    <property type="project" value="TreeGrafter"/>
</dbReference>
<reference evidence="9 10" key="1">
    <citation type="journal article" date="2009" name="J. Bacteriol.">
        <title>Complete genome sequence of Robiginitalea biformata HTCC2501.</title>
        <authorList>
            <person name="Oh H.M."/>
            <person name="Giovannoni S.J."/>
            <person name="Lee K."/>
            <person name="Ferriera S."/>
            <person name="Johnson J."/>
            <person name="Cho J.C."/>
        </authorList>
    </citation>
    <scope>NUCLEOTIDE SEQUENCE [LARGE SCALE GENOMIC DNA]</scope>
    <source>
        <strain evidence="10">ATCC BAA-864 / HTCC2501 / KCTC 12146</strain>
    </source>
</reference>
<proteinExistence type="predicted"/>
<name>A4CLH8_ROBBH</name>
<dbReference type="Gene3D" id="1.20.1420.20">
    <property type="entry name" value="M75 peptidase, HXXE motif"/>
    <property type="match status" value="1"/>
</dbReference>
<dbReference type="PROSITE" id="PS51007">
    <property type="entry name" value="CYTC"/>
    <property type="match status" value="2"/>
</dbReference>
<dbReference type="InterPro" id="IPR004852">
    <property type="entry name" value="Di-haem_cyt_c_peroxidsae"/>
</dbReference>
<organism evidence="9 10">
    <name type="scientific">Robiginitalea biformata (strain ATCC BAA-864 / DSM 15991 / KCTC 12146 / HTCC2501)</name>
    <dbReference type="NCBI Taxonomy" id="313596"/>
    <lineage>
        <taxon>Bacteria</taxon>
        <taxon>Pseudomonadati</taxon>
        <taxon>Bacteroidota</taxon>
        <taxon>Flavobacteriia</taxon>
        <taxon>Flavobacteriales</taxon>
        <taxon>Flavobacteriaceae</taxon>
        <taxon>Robiginitalea</taxon>
    </lineage>
</organism>
<sequence>MAVLHASKTTDSAVLRSVFREARRAFKRAEAYGSYLNPEIGHRANGPALPVFTDDSQRVLQPLGLQKVEETLFEGETYPGALYQEIRITRGLLRNLLGYIRKHPPTPKRYFISQHQQLMRVASLSITGFDTPVSLWGLDEAAVSLESMLQVYEIVLQRQIRQTEPGLDDRFVSALQDAVAYLRSGRDFMAFNRYEFLRDRFNPMMRAWVAIRKASGLWDGEEAGPFNMDAPTFFEPDSFNASFFMPVNNSRITDAQVLLGEKLFYDPNLSKSGTMSCASCHLPEQAWADGRVASPDNVGLPLERNTPTLVNSIFQQAFFWDGRSDDIMAQIRSVFTNEKEFDSGVHTFSDAILQDTSYIRLFEEAYSGVPTRNREVIKALSAYISTLTGMDSRFDRNIRGEETTLTESEIRGFNLFSGKALCATCHFLPLTNGTVPPFFLETEKEVIGVPETAANAAWDADPGFYTQFEEPIHLGMFKTPTVRNAAQTAPYMHNGVYATLEQVIEFYNLGGGTGLGFDLEHQTLPFDELQLTAREISDLTAFIRTLDDLPPSPDAKQKQSPNL</sequence>
<evidence type="ECO:0000256" key="5">
    <source>
        <dbReference type="ARBA" id="ARBA00023002"/>
    </source>
</evidence>
<dbReference type="EMBL" id="CP001712">
    <property type="protein sequence ID" value="EAR15727.1"/>
    <property type="molecule type" value="Genomic_DNA"/>
</dbReference>
<dbReference type="Proteomes" id="UP000009049">
    <property type="component" value="Chromosome"/>
</dbReference>
<feature type="domain" description="Cytochrome c" evidence="8">
    <location>
        <begin position="407"/>
        <end position="547"/>
    </location>
</feature>
<keyword evidence="6 7" id="KW-0408">Iron</keyword>
<dbReference type="eggNOG" id="COG1858">
    <property type="taxonomic scope" value="Bacteria"/>
</dbReference>
<protein>
    <submittedName>
        <fullName evidence="9">Di-heme cytochrome c peroxidase family protein</fullName>
    </submittedName>
</protein>
<dbReference type="InterPro" id="IPR036909">
    <property type="entry name" value="Cyt_c-like_dom_sf"/>
</dbReference>
<dbReference type="GO" id="GO:0030313">
    <property type="term" value="C:cell envelope"/>
    <property type="evidence" value="ECO:0007669"/>
    <property type="project" value="UniProtKB-SubCell"/>
</dbReference>
<dbReference type="InterPro" id="IPR009056">
    <property type="entry name" value="Cyt_c-like_dom"/>
</dbReference>
<accession>A4CLH8</accession>
<feature type="domain" description="Cytochrome c" evidence="8">
    <location>
        <begin position="255"/>
        <end position="388"/>
    </location>
</feature>
<evidence type="ECO:0000313" key="9">
    <source>
        <dbReference type="EMBL" id="EAR15727.1"/>
    </source>
</evidence>
<evidence type="ECO:0000256" key="6">
    <source>
        <dbReference type="ARBA" id="ARBA00023004"/>
    </source>
</evidence>
<dbReference type="HOGENOM" id="CLU_033048_0_0_10"/>
<dbReference type="GO" id="GO:0009055">
    <property type="term" value="F:electron transfer activity"/>
    <property type="evidence" value="ECO:0007669"/>
    <property type="project" value="InterPro"/>
</dbReference>
<dbReference type="InterPro" id="IPR051395">
    <property type="entry name" value="Cytochrome_c_Peroxidase/MauG"/>
</dbReference>
<keyword evidence="9" id="KW-0575">Peroxidase</keyword>
<dbReference type="PANTHER" id="PTHR30600:SF10">
    <property type="entry name" value="BLL6722 PROTEIN"/>
    <property type="match status" value="1"/>
</dbReference>
<keyword evidence="4" id="KW-0732">Signal</keyword>
<dbReference type="Pfam" id="PF03150">
    <property type="entry name" value="CCP_MauG"/>
    <property type="match status" value="1"/>
</dbReference>
<dbReference type="GO" id="GO:0020037">
    <property type="term" value="F:heme binding"/>
    <property type="evidence" value="ECO:0007669"/>
    <property type="project" value="InterPro"/>
</dbReference>
<dbReference type="SUPFAM" id="SSF46626">
    <property type="entry name" value="Cytochrome c"/>
    <property type="match status" value="2"/>
</dbReference>
<evidence type="ECO:0000256" key="3">
    <source>
        <dbReference type="ARBA" id="ARBA00022723"/>
    </source>
</evidence>
<gene>
    <name evidence="9" type="ordered locus">RB2501_15404</name>
</gene>
<comment type="subcellular location">
    <subcellularLocation>
        <location evidence="1">Cell envelope</location>
    </subcellularLocation>
</comment>
<dbReference type="STRING" id="313596.RB2501_15404"/>
<evidence type="ECO:0000313" key="10">
    <source>
        <dbReference type="Proteomes" id="UP000009049"/>
    </source>
</evidence>
<evidence type="ECO:0000256" key="4">
    <source>
        <dbReference type="ARBA" id="ARBA00022729"/>
    </source>
</evidence>
<dbReference type="Gene3D" id="1.10.760.10">
    <property type="entry name" value="Cytochrome c-like domain"/>
    <property type="match status" value="2"/>
</dbReference>
<keyword evidence="3 7" id="KW-0479">Metal-binding</keyword>
<dbReference type="KEGG" id="rbi:RB2501_15404"/>
<evidence type="ECO:0000256" key="2">
    <source>
        <dbReference type="ARBA" id="ARBA00022617"/>
    </source>
</evidence>
<evidence type="ECO:0000256" key="1">
    <source>
        <dbReference type="ARBA" id="ARBA00004196"/>
    </source>
</evidence>
<evidence type="ECO:0000256" key="7">
    <source>
        <dbReference type="PROSITE-ProRule" id="PRU00433"/>
    </source>
</evidence>
<keyword evidence="2 7" id="KW-0349">Heme</keyword>
<dbReference type="GO" id="GO:0046872">
    <property type="term" value="F:metal ion binding"/>
    <property type="evidence" value="ECO:0007669"/>
    <property type="project" value="UniProtKB-KW"/>
</dbReference>
<dbReference type="PANTHER" id="PTHR30600">
    <property type="entry name" value="CYTOCHROME C PEROXIDASE-RELATED"/>
    <property type="match status" value="1"/>
</dbReference>
<keyword evidence="10" id="KW-1185">Reference proteome</keyword>
<dbReference type="InterPro" id="IPR038352">
    <property type="entry name" value="Imelysin_sf"/>
</dbReference>